<dbReference type="GO" id="GO:0004534">
    <property type="term" value="F:5'-3' RNA exonuclease activity"/>
    <property type="evidence" value="ECO:0007669"/>
    <property type="project" value="TreeGrafter"/>
</dbReference>
<accession>A0A3P3RLY5</accession>
<dbReference type="GO" id="GO:0035312">
    <property type="term" value="F:5'-3' DNA exonuclease activity"/>
    <property type="evidence" value="ECO:0007669"/>
    <property type="project" value="TreeGrafter"/>
</dbReference>
<keyword evidence="3" id="KW-1185">Reference proteome</keyword>
<protein>
    <submittedName>
        <fullName evidence="2">PHP domain-containing protein</fullName>
    </submittedName>
</protein>
<proteinExistence type="predicted"/>
<feature type="domain" description="Polymerase/histidinol phosphatase N-terminal" evidence="1">
    <location>
        <begin position="4"/>
        <end position="70"/>
    </location>
</feature>
<dbReference type="SUPFAM" id="SSF89550">
    <property type="entry name" value="PHP domain-like"/>
    <property type="match status" value="1"/>
</dbReference>
<dbReference type="RefSeq" id="WP_124953703.1">
    <property type="nucleotide sequence ID" value="NZ_RRCH01000003.1"/>
</dbReference>
<dbReference type="Gene3D" id="3.20.20.140">
    <property type="entry name" value="Metal-dependent hydrolases"/>
    <property type="match status" value="1"/>
</dbReference>
<dbReference type="InterPro" id="IPR016195">
    <property type="entry name" value="Pol/histidinol_Pase-like"/>
</dbReference>
<dbReference type="InterPro" id="IPR003141">
    <property type="entry name" value="Pol/His_phosphatase_N"/>
</dbReference>
<dbReference type="EMBL" id="RRCH01000003">
    <property type="protein sequence ID" value="RRJ33839.1"/>
    <property type="molecule type" value="Genomic_DNA"/>
</dbReference>
<dbReference type="PANTHER" id="PTHR42924:SF3">
    <property type="entry name" value="POLYMERASE_HISTIDINOL PHOSPHATASE N-TERMINAL DOMAIN-CONTAINING PROTEIN"/>
    <property type="match status" value="1"/>
</dbReference>
<dbReference type="AlphaFoldDB" id="A0A3P3RLY5"/>
<dbReference type="InterPro" id="IPR052018">
    <property type="entry name" value="PHP_domain"/>
</dbReference>
<dbReference type="CDD" id="cd07432">
    <property type="entry name" value="PHP_HisPPase"/>
    <property type="match status" value="1"/>
</dbReference>
<evidence type="ECO:0000259" key="1">
    <source>
        <dbReference type="SMART" id="SM00481"/>
    </source>
</evidence>
<comment type="caution">
    <text evidence="2">The sequence shown here is derived from an EMBL/GenBank/DDBJ whole genome shotgun (WGS) entry which is preliminary data.</text>
</comment>
<dbReference type="OrthoDB" id="50465at2157"/>
<dbReference type="Proteomes" id="UP000282322">
    <property type="component" value="Unassembled WGS sequence"/>
</dbReference>
<dbReference type="Pfam" id="PF02811">
    <property type="entry name" value="PHP"/>
    <property type="match status" value="1"/>
</dbReference>
<gene>
    <name evidence="2" type="ORF">EIK79_01825</name>
</gene>
<dbReference type="SMART" id="SM00481">
    <property type="entry name" value="POLIIIAc"/>
    <property type="match status" value="1"/>
</dbReference>
<evidence type="ECO:0000313" key="3">
    <source>
        <dbReference type="Proteomes" id="UP000282322"/>
    </source>
</evidence>
<sequence length="235" mass="25062">MLSVELHTHSDRSYDGRDPIDMLLTQAEAIGLDAVAVTDHDQIDASLKASEMAPEYGLVGIPGAEITSTAGHVLGLGIEERVPSGLTFTETIERIHDLGGIAVVPHPFQGARHGVAPNVSYEQLARADAIEVYNSRLLTGRSNRKAKRFAANRELPMTAGSDAHIAEMVGQAITHVGSGQRTIDGILQAIADGETTVVGQRTPWRISLRQAGGAAKRRLKYAAEDLISDTGRGLL</sequence>
<reference evidence="2 3" key="1">
    <citation type="submission" date="2018-11" db="EMBL/GenBank/DDBJ databases">
        <title>Taxonoimc description of Halomarina strain SPP-AMP-1.</title>
        <authorList>
            <person name="Pal Y."/>
            <person name="Srinivasana K."/>
            <person name="Verma A."/>
            <person name="Kumar P."/>
        </authorList>
    </citation>
    <scope>NUCLEOTIDE SEQUENCE [LARGE SCALE GENOMIC DNA]</scope>
    <source>
        <strain evidence="2 3">SPP-AMP-1</strain>
    </source>
</reference>
<name>A0A3P3RLY5_9EURY</name>
<dbReference type="Pfam" id="PF13263">
    <property type="entry name" value="PHP_C"/>
    <property type="match status" value="1"/>
</dbReference>
<dbReference type="PANTHER" id="PTHR42924">
    <property type="entry name" value="EXONUCLEASE"/>
    <property type="match status" value="1"/>
</dbReference>
<evidence type="ECO:0000313" key="2">
    <source>
        <dbReference type="EMBL" id="RRJ33839.1"/>
    </source>
</evidence>
<dbReference type="InterPro" id="IPR004013">
    <property type="entry name" value="PHP_dom"/>
</dbReference>
<dbReference type="NCBIfam" id="NF038032">
    <property type="entry name" value="CehA_McbA_metalo"/>
    <property type="match status" value="1"/>
</dbReference>
<organism evidence="2 3">
    <name type="scientific">Halocatena pleomorpha</name>
    <dbReference type="NCBI Taxonomy" id="1785090"/>
    <lineage>
        <taxon>Archaea</taxon>
        <taxon>Methanobacteriati</taxon>
        <taxon>Methanobacteriota</taxon>
        <taxon>Stenosarchaea group</taxon>
        <taxon>Halobacteria</taxon>
        <taxon>Halobacteriales</taxon>
        <taxon>Natronomonadaceae</taxon>
        <taxon>Halocatena</taxon>
    </lineage>
</organism>